<keyword evidence="1" id="KW-1185">Reference proteome</keyword>
<reference evidence="1" key="1">
    <citation type="submission" date="2024-06" db="UniProtKB">
        <authorList>
            <consortium name="RefSeq"/>
        </authorList>
    </citation>
    <scope>NUCLEOTIDE SEQUENCE [LARGE SCALE GENOMIC DNA]</scope>
    <source>
        <tissue evidence="2 4">Whole sample</tissue>
    </source>
</reference>
<dbReference type="OrthoDB" id="6144115at2759"/>
<reference evidence="3" key="2">
    <citation type="submission" date="2025-04" db="UniProtKB">
        <authorList>
            <consortium name="RefSeq"/>
        </authorList>
    </citation>
    <scope>IDENTIFICATION</scope>
    <source>
        <tissue evidence="3">Whole sample</tissue>
    </source>
</reference>
<proteinExistence type="predicted"/>
<dbReference type="AlphaFoldDB" id="A0A8B8D1R8"/>
<dbReference type="RefSeq" id="XP_022322102.1">
    <property type="nucleotide sequence ID" value="XM_022466394.1"/>
</dbReference>
<organism evidence="1 3">
    <name type="scientific">Crassostrea virginica</name>
    <name type="common">Eastern oyster</name>
    <dbReference type="NCBI Taxonomy" id="6565"/>
    <lineage>
        <taxon>Eukaryota</taxon>
        <taxon>Metazoa</taxon>
        <taxon>Spiralia</taxon>
        <taxon>Lophotrochozoa</taxon>
        <taxon>Mollusca</taxon>
        <taxon>Bivalvia</taxon>
        <taxon>Autobranchia</taxon>
        <taxon>Pteriomorphia</taxon>
        <taxon>Ostreida</taxon>
        <taxon>Ostreoidea</taxon>
        <taxon>Ostreidae</taxon>
        <taxon>Crassostrea</taxon>
    </lineage>
</organism>
<sequence length="370" mass="41389">MYKCHFEMSENLNTEFAELALTVEDRPNITEFHIEDFYYSISNHTLSCSVTIASNSAKDIRLQLCLGNSYISISEDPAFTLSLFSDVKDLGKCTHQKTVFYAFDFAMVTNGTFVRCVAIDLKLNTTVTTECVPLVLRSPDISVTVEPKNQLTVPGSTVEILCHANVSNYEWKEIHLDYANDTATQRMLTILPTALSPIFGNKANATVLSKNDNINISFVVRLPEDVPYCNIKKELTCNIEFLDKTLGIKNDTGIVIVKAPPTNLTIELENEYVQVIDSTINCTANMDPKNTILFLIRQQTTAHEPTIAPTINAQTFVEQSIDCGPKVRVVYPVDFTFLQDTNILACVASDKDFGKNFTSEYKTPFILIIN</sequence>
<protein>
    <submittedName>
        <fullName evidence="2 3">Uncharacterized protein LOC111123798</fullName>
    </submittedName>
</protein>
<dbReference type="RefSeq" id="XP_022322092.1">
    <property type="nucleotide sequence ID" value="XM_022466384.1"/>
</dbReference>
<dbReference type="GeneID" id="111123798"/>
<name>A0A8B8D1R8_CRAVI</name>
<evidence type="ECO:0000313" key="2">
    <source>
        <dbReference type="RefSeq" id="XP_022322082.1"/>
    </source>
</evidence>
<gene>
    <name evidence="2 3 4" type="primary">LOC111123798</name>
</gene>
<evidence type="ECO:0000313" key="4">
    <source>
        <dbReference type="RefSeq" id="XP_022322102.1"/>
    </source>
</evidence>
<dbReference type="Proteomes" id="UP000694844">
    <property type="component" value="Chromosome 1"/>
</dbReference>
<evidence type="ECO:0000313" key="1">
    <source>
        <dbReference type="Proteomes" id="UP000694844"/>
    </source>
</evidence>
<evidence type="ECO:0000313" key="3">
    <source>
        <dbReference type="RefSeq" id="XP_022322092.1"/>
    </source>
</evidence>
<dbReference type="RefSeq" id="XP_022322082.1">
    <property type="nucleotide sequence ID" value="XM_022466374.1"/>
</dbReference>
<dbReference type="KEGG" id="cvn:111123798"/>
<accession>A0A8B8D1R8</accession>